<gene>
    <name evidence="1" type="ORF">SAMN05444959_11294</name>
</gene>
<dbReference type="InterPro" id="IPR047128">
    <property type="entry name" value="PhyH"/>
</dbReference>
<dbReference type="Proteomes" id="UP000198307">
    <property type="component" value="Unassembled WGS sequence"/>
</dbReference>
<dbReference type="InterPro" id="IPR008775">
    <property type="entry name" value="Phytyl_CoA_dOase-like"/>
</dbReference>
<dbReference type="EMBL" id="FZQB01000012">
    <property type="protein sequence ID" value="SNT75673.1"/>
    <property type="molecule type" value="Genomic_DNA"/>
</dbReference>
<dbReference type="Gene3D" id="2.60.120.620">
    <property type="entry name" value="q2cbj1_9rhob like domain"/>
    <property type="match status" value="1"/>
</dbReference>
<keyword evidence="1" id="KW-0223">Dioxygenase</keyword>
<keyword evidence="2" id="KW-1185">Reference proteome</keyword>
<proteinExistence type="predicted"/>
<sequence length="395" mass="43676">MFDQNKPQEPVWLDDSHCDIAEFERHVSQETRAEDYPHAVEIARNIPIYDGDAMRRAMADEPQARVVMAEWNRAFAGGPGIIAIRRGYDDPALVDAVTEALGEIIADEEASASGKGDHFAAAGANSRVWNAHEKLAVRAPELFARYNANELVRRVSESWLGSGYQITTQVNVVRPGGKSQTCHRDYHMGFQDVETLKGYPASQHALSASLTLQGAVAHSEMPLESGPTKLLPYSQSYLPGYIAVLLPRFREFFEEHHVQLPLEKGDMLFFNPATFHAAGENCSSDIHRFANLMQIGSAYGRSIEIVDRSRITLAVYGDVKRLLEAGSVTMREADNIVAAMAEGYPFPANLDIDSPLSGMAPPSQQDVVRQALAEGWDEARLTQAITEQNARKRSH</sequence>
<organism evidence="1 2">
    <name type="scientific">Paracoccus seriniphilus</name>
    <dbReference type="NCBI Taxonomy" id="184748"/>
    <lineage>
        <taxon>Bacteria</taxon>
        <taxon>Pseudomonadati</taxon>
        <taxon>Pseudomonadota</taxon>
        <taxon>Alphaproteobacteria</taxon>
        <taxon>Rhodobacterales</taxon>
        <taxon>Paracoccaceae</taxon>
        <taxon>Paracoccus</taxon>
    </lineage>
</organism>
<dbReference type="Pfam" id="PF05721">
    <property type="entry name" value="PhyH"/>
    <property type="match status" value="1"/>
</dbReference>
<accession>A0A239Q098</accession>
<dbReference type="SUPFAM" id="SSF51197">
    <property type="entry name" value="Clavaminate synthase-like"/>
    <property type="match status" value="1"/>
</dbReference>
<protein>
    <submittedName>
        <fullName evidence="1">Ectoine hydroxylase-related dioxygenase, phytanoyl-CoA dioxygenase (PhyH) family</fullName>
    </submittedName>
</protein>
<dbReference type="AlphaFoldDB" id="A0A239Q098"/>
<dbReference type="OrthoDB" id="3562306at2"/>
<keyword evidence="1" id="KW-0560">Oxidoreductase</keyword>
<dbReference type="RefSeq" id="WP_089345196.1">
    <property type="nucleotide sequence ID" value="NZ_CP067130.1"/>
</dbReference>
<evidence type="ECO:0000313" key="1">
    <source>
        <dbReference type="EMBL" id="SNT75673.1"/>
    </source>
</evidence>
<evidence type="ECO:0000313" key="2">
    <source>
        <dbReference type="Proteomes" id="UP000198307"/>
    </source>
</evidence>
<dbReference type="GO" id="GO:0001561">
    <property type="term" value="P:fatty acid alpha-oxidation"/>
    <property type="evidence" value="ECO:0007669"/>
    <property type="project" value="InterPro"/>
</dbReference>
<dbReference type="PANTHER" id="PTHR21308:SF8">
    <property type="entry name" value="PHYTANOYL-COA DIOXYGENASE FAMILY PROTEIN (AFU_ORTHOLOGUE AFUA_2G09620)"/>
    <property type="match status" value="1"/>
</dbReference>
<reference evidence="1 2" key="1">
    <citation type="submission" date="2017-07" db="EMBL/GenBank/DDBJ databases">
        <authorList>
            <person name="Sun Z.S."/>
            <person name="Albrecht U."/>
            <person name="Echele G."/>
            <person name="Lee C.C."/>
        </authorList>
    </citation>
    <scope>NUCLEOTIDE SEQUENCE [LARGE SCALE GENOMIC DNA]</scope>
    <source>
        <strain evidence="1 2">DSM 14827</strain>
    </source>
</reference>
<dbReference type="PANTHER" id="PTHR21308">
    <property type="entry name" value="PHYTANOYL-COA ALPHA-HYDROXYLASE"/>
    <property type="match status" value="1"/>
</dbReference>
<dbReference type="GO" id="GO:0048244">
    <property type="term" value="F:phytanoyl-CoA dioxygenase activity"/>
    <property type="evidence" value="ECO:0007669"/>
    <property type="project" value="InterPro"/>
</dbReference>
<name>A0A239Q098_9RHOB</name>